<gene>
    <name evidence="1" type="ORF">LSALG_LOCUS39116</name>
</gene>
<protein>
    <recommendedName>
        <fullName evidence="3">Transposase MuDR plant domain-containing protein</fullName>
    </recommendedName>
</protein>
<sequence>MFDAGLVDEIVPNDFTPLNKVKDDELVNKLCPEGKESEEMDTSEEKENEYVVEHSIFNPQVHWKKQVPILGMRFENPKRLKSMLSNYVVKHGYKLCFEKNDGKRLIVLCCKGACTFML</sequence>
<evidence type="ECO:0008006" key="3">
    <source>
        <dbReference type="Google" id="ProtNLM"/>
    </source>
</evidence>
<dbReference type="Proteomes" id="UP001177003">
    <property type="component" value="Chromosome 9"/>
</dbReference>
<keyword evidence="2" id="KW-1185">Reference proteome</keyword>
<evidence type="ECO:0000313" key="2">
    <source>
        <dbReference type="Proteomes" id="UP001177003"/>
    </source>
</evidence>
<proteinExistence type="predicted"/>
<accession>A0AA35ZY74</accession>
<reference evidence="1" key="1">
    <citation type="submission" date="2023-04" db="EMBL/GenBank/DDBJ databases">
        <authorList>
            <person name="Vijverberg K."/>
            <person name="Xiong W."/>
            <person name="Schranz E."/>
        </authorList>
    </citation>
    <scope>NUCLEOTIDE SEQUENCE</scope>
</reference>
<dbReference type="EMBL" id="OX465085">
    <property type="protein sequence ID" value="CAI9300484.1"/>
    <property type="molecule type" value="Genomic_DNA"/>
</dbReference>
<name>A0AA35ZY74_LACSI</name>
<organism evidence="1 2">
    <name type="scientific">Lactuca saligna</name>
    <name type="common">Willowleaf lettuce</name>
    <dbReference type="NCBI Taxonomy" id="75948"/>
    <lineage>
        <taxon>Eukaryota</taxon>
        <taxon>Viridiplantae</taxon>
        <taxon>Streptophyta</taxon>
        <taxon>Embryophyta</taxon>
        <taxon>Tracheophyta</taxon>
        <taxon>Spermatophyta</taxon>
        <taxon>Magnoliopsida</taxon>
        <taxon>eudicotyledons</taxon>
        <taxon>Gunneridae</taxon>
        <taxon>Pentapetalae</taxon>
        <taxon>asterids</taxon>
        <taxon>campanulids</taxon>
        <taxon>Asterales</taxon>
        <taxon>Asteraceae</taxon>
        <taxon>Cichorioideae</taxon>
        <taxon>Cichorieae</taxon>
        <taxon>Lactucinae</taxon>
        <taxon>Lactuca</taxon>
    </lineage>
</organism>
<evidence type="ECO:0000313" key="1">
    <source>
        <dbReference type="EMBL" id="CAI9300484.1"/>
    </source>
</evidence>
<dbReference type="AlphaFoldDB" id="A0AA35ZY74"/>